<gene>
    <name evidence="1" type="ORF">BWX89_00653</name>
</gene>
<sequence length="52" mass="6041">MSKFVSFLYRLARISNDIETIASGNPKKIARRAKNKILGRKVASKIYKWPKF</sequence>
<protein>
    <submittedName>
        <fullName evidence="1">Uncharacterized protein</fullName>
    </submittedName>
</protein>
<proteinExistence type="predicted"/>
<dbReference type="EMBL" id="MWDQ01000052">
    <property type="protein sequence ID" value="OQB74087.1"/>
    <property type="molecule type" value="Genomic_DNA"/>
</dbReference>
<accession>A0A1V6CB36</accession>
<dbReference type="AlphaFoldDB" id="A0A1V6CB36"/>
<organism evidence="1">
    <name type="scientific">candidate division TA06 bacterium ADurb.Bin131</name>
    <dbReference type="NCBI Taxonomy" id="1852827"/>
    <lineage>
        <taxon>Bacteria</taxon>
        <taxon>Bacteria division TA06</taxon>
    </lineage>
</organism>
<dbReference type="Proteomes" id="UP000485562">
    <property type="component" value="Unassembled WGS sequence"/>
</dbReference>
<evidence type="ECO:0000313" key="1">
    <source>
        <dbReference type="EMBL" id="OQB74087.1"/>
    </source>
</evidence>
<comment type="caution">
    <text evidence="1">The sequence shown here is derived from an EMBL/GenBank/DDBJ whole genome shotgun (WGS) entry which is preliminary data.</text>
</comment>
<reference evidence="1" key="1">
    <citation type="submission" date="2017-02" db="EMBL/GenBank/DDBJ databases">
        <title>Delving into the versatile metabolic prowess of the omnipresent phylum Bacteroidetes.</title>
        <authorList>
            <person name="Nobu M.K."/>
            <person name="Mei R."/>
            <person name="Narihiro T."/>
            <person name="Kuroda K."/>
            <person name="Liu W.-T."/>
        </authorList>
    </citation>
    <scope>NUCLEOTIDE SEQUENCE</scope>
    <source>
        <strain evidence="1">ADurb.Bin131</strain>
    </source>
</reference>
<name>A0A1V6CB36_UNCT6</name>